<keyword evidence="1" id="KW-0472">Membrane</keyword>
<dbReference type="InterPro" id="IPR001810">
    <property type="entry name" value="F-box_dom"/>
</dbReference>
<dbReference type="OrthoDB" id="5279806at2759"/>
<dbReference type="Proteomes" id="UP000799750">
    <property type="component" value="Unassembled WGS sequence"/>
</dbReference>
<feature type="domain" description="F-box" evidence="2">
    <location>
        <begin position="14"/>
        <end position="51"/>
    </location>
</feature>
<organism evidence="3 4">
    <name type="scientific">Lophium mytilinum</name>
    <dbReference type="NCBI Taxonomy" id="390894"/>
    <lineage>
        <taxon>Eukaryota</taxon>
        <taxon>Fungi</taxon>
        <taxon>Dikarya</taxon>
        <taxon>Ascomycota</taxon>
        <taxon>Pezizomycotina</taxon>
        <taxon>Dothideomycetes</taxon>
        <taxon>Pleosporomycetidae</taxon>
        <taxon>Mytilinidiales</taxon>
        <taxon>Mytilinidiaceae</taxon>
        <taxon>Lophium</taxon>
    </lineage>
</organism>
<keyword evidence="1" id="KW-0812">Transmembrane</keyword>
<keyword evidence="4" id="KW-1185">Reference proteome</keyword>
<protein>
    <recommendedName>
        <fullName evidence="2">F-box domain-containing protein</fullName>
    </recommendedName>
</protein>
<keyword evidence="1" id="KW-1133">Transmembrane helix</keyword>
<feature type="transmembrane region" description="Helical" evidence="1">
    <location>
        <begin position="47"/>
        <end position="67"/>
    </location>
</feature>
<reference evidence="3" key="1">
    <citation type="journal article" date="2020" name="Stud. Mycol.">
        <title>101 Dothideomycetes genomes: a test case for predicting lifestyles and emergence of pathogens.</title>
        <authorList>
            <person name="Haridas S."/>
            <person name="Albert R."/>
            <person name="Binder M."/>
            <person name="Bloem J."/>
            <person name="Labutti K."/>
            <person name="Salamov A."/>
            <person name="Andreopoulos B."/>
            <person name="Baker S."/>
            <person name="Barry K."/>
            <person name="Bills G."/>
            <person name="Bluhm B."/>
            <person name="Cannon C."/>
            <person name="Castanera R."/>
            <person name="Culley D."/>
            <person name="Daum C."/>
            <person name="Ezra D."/>
            <person name="Gonzalez J."/>
            <person name="Henrissat B."/>
            <person name="Kuo A."/>
            <person name="Liang C."/>
            <person name="Lipzen A."/>
            <person name="Lutzoni F."/>
            <person name="Magnuson J."/>
            <person name="Mondo S."/>
            <person name="Nolan M."/>
            <person name="Ohm R."/>
            <person name="Pangilinan J."/>
            <person name="Park H.-J."/>
            <person name="Ramirez L."/>
            <person name="Alfaro M."/>
            <person name="Sun H."/>
            <person name="Tritt A."/>
            <person name="Yoshinaga Y."/>
            <person name="Zwiers L.-H."/>
            <person name="Turgeon B."/>
            <person name="Goodwin S."/>
            <person name="Spatafora J."/>
            <person name="Crous P."/>
            <person name="Grigoriev I."/>
        </authorList>
    </citation>
    <scope>NUCLEOTIDE SEQUENCE</scope>
    <source>
        <strain evidence="3">CBS 269.34</strain>
    </source>
</reference>
<gene>
    <name evidence="3" type="ORF">BU16DRAFT_11779</name>
</gene>
<dbReference type="EMBL" id="MU004181">
    <property type="protein sequence ID" value="KAF2502534.1"/>
    <property type="molecule type" value="Genomic_DNA"/>
</dbReference>
<proteinExistence type="predicted"/>
<evidence type="ECO:0000259" key="2">
    <source>
        <dbReference type="PROSITE" id="PS50181"/>
    </source>
</evidence>
<evidence type="ECO:0000256" key="1">
    <source>
        <dbReference type="SAM" id="Phobius"/>
    </source>
</evidence>
<evidence type="ECO:0000313" key="4">
    <source>
        <dbReference type="Proteomes" id="UP000799750"/>
    </source>
</evidence>
<sequence>MVSSWVRTAPKSGPSGLDRLPDDVVILIISQCQIDDLFYLRLTNRRIWAIILAYITTIGPAVARRTLPNAIRLLNRPVDGKYTFAWLKQLIPQQLAAILVDRHRFAHDWGNTRYGIPAEDPWGDDLRARVANGWRVLQKLSAISQEVYKLKPGALGLSTKELGLALFSLTRSRYALAEARERQALERRLVYIASLTESSAKDYKLMFLLLSSVFRMSLSTNNIEDYIPWIFDWGHGIDGQRLLRRGNSWMTWYILHEGPSIFWQQWCIQDPANPESKNYIRDNSLQAWLGKDNAVQRFTPNFPSDEWKDVNEKEHALQRDSAYKIQLAMEKQTGSQDRAMANQIPSLFDNFTRYSDCRRLRFQEGTPEPDETMTDVPFHVEFRCPEELNKRYSVLRLASSSRLPRD</sequence>
<accession>A0A6A6RDI8</accession>
<evidence type="ECO:0000313" key="3">
    <source>
        <dbReference type="EMBL" id="KAF2502534.1"/>
    </source>
</evidence>
<dbReference type="AlphaFoldDB" id="A0A6A6RDI8"/>
<name>A0A6A6RDI8_9PEZI</name>
<dbReference type="PROSITE" id="PS50181">
    <property type="entry name" value="FBOX"/>
    <property type="match status" value="1"/>
</dbReference>